<gene>
    <name evidence="11" type="ORF">CKAN_00150800</name>
</gene>
<protein>
    <recommendedName>
        <fullName evidence="7">Small ribosomal subunit protein uS7c</fullName>
    </recommendedName>
    <alternativeName>
        <fullName evidence="8">30S ribosomal protein S7, chloroplastic</fullName>
    </alternativeName>
</protein>
<evidence type="ECO:0000259" key="10">
    <source>
        <dbReference type="Pfam" id="PF00177"/>
    </source>
</evidence>
<feature type="domain" description="Small ribosomal subunit protein uS7" evidence="10">
    <location>
        <begin position="5"/>
        <end position="66"/>
    </location>
</feature>
<comment type="similarity">
    <text evidence="3">Belongs to the universal ribosomal protein uS7 family.</text>
</comment>
<comment type="subunit">
    <text evidence="4">Part of the 30S ribosomal subunit.</text>
</comment>
<comment type="function">
    <text evidence="1">One of the primary rRNA binding proteins, it binds directly to 16S rRNA where it nucleates assembly of the head domain of the 30S subunit.</text>
</comment>
<evidence type="ECO:0000256" key="4">
    <source>
        <dbReference type="ARBA" id="ARBA00011458"/>
    </source>
</evidence>
<dbReference type="Gene3D" id="1.10.455.10">
    <property type="entry name" value="Ribosomal protein S7 domain"/>
    <property type="match status" value="1"/>
</dbReference>
<evidence type="ECO:0000256" key="7">
    <source>
        <dbReference type="ARBA" id="ARBA00035151"/>
    </source>
</evidence>
<evidence type="ECO:0000256" key="1">
    <source>
        <dbReference type="ARBA" id="ARBA00002046"/>
    </source>
</evidence>
<dbReference type="EMBL" id="QPKB01000001">
    <property type="protein sequence ID" value="RWR73247.1"/>
    <property type="molecule type" value="Genomic_DNA"/>
</dbReference>
<dbReference type="Proteomes" id="UP000283530">
    <property type="component" value="Unassembled WGS sequence"/>
</dbReference>
<accession>A0A3S3MGB7</accession>
<dbReference type="GO" id="GO:1990904">
    <property type="term" value="C:ribonucleoprotein complex"/>
    <property type="evidence" value="ECO:0007669"/>
    <property type="project" value="UniProtKB-KW"/>
</dbReference>
<proteinExistence type="inferred from homology"/>
<organism evidence="11 12">
    <name type="scientific">Cinnamomum micranthum f. kanehirae</name>
    <dbReference type="NCBI Taxonomy" id="337451"/>
    <lineage>
        <taxon>Eukaryota</taxon>
        <taxon>Viridiplantae</taxon>
        <taxon>Streptophyta</taxon>
        <taxon>Embryophyta</taxon>
        <taxon>Tracheophyta</taxon>
        <taxon>Spermatophyta</taxon>
        <taxon>Magnoliopsida</taxon>
        <taxon>Magnoliidae</taxon>
        <taxon>Laurales</taxon>
        <taxon>Lauraceae</taxon>
        <taxon>Cinnamomum</taxon>
    </lineage>
</organism>
<keyword evidence="12" id="KW-1185">Reference proteome</keyword>
<feature type="region of interest" description="Disordered" evidence="9">
    <location>
        <begin position="162"/>
        <end position="235"/>
    </location>
</feature>
<keyword evidence="6" id="KW-0687">Ribonucleoprotein</keyword>
<dbReference type="GO" id="GO:0006412">
    <property type="term" value="P:translation"/>
    <property type="evidence" value="ECO:0007669"/>
    <property type="project" value="InterPro"/>
</dbReference>
<dbReference type="InterPro" id="IPR000235">
    <property type="entry name" value="Ribosomal_uS7"/>
</dbReference>
<dbReference type="STRING" id="337451.A0A3S3MGB7"/>
<dbReference type="PANTHER" id="PTHR11205">
    <property type="entry name" value="RIBOSOMAL PROTEIN S7"/>
    <property type="match status" value="1"/>
</dbReference>
<evidence type="ECO:0000256" key="2">
    <source>
        <dbReference type="ARBA" id="ARBA00004474"/>
    </source>
</evidence>
<evidence type="ECO:0000256" key="8">
    <source>
        <dbReference type="ARBA" id="ARBA00035504"/>
    </source>
</evidence>
<feature type="compositionally biased region" description="Polar residues" evidence="9">
    <location>
        <begin position="220"/>
        <end position="235"/>
    </location>
</feature>
<comment type="caution">
    <text evidence="11">The sequence shown here is derived from an EMBL/GenBank/DDBJ whole genome shotgun (WGS) entry which is preliminary data.</text>
</comment>
<evidence type="ECO:0000256" key="3">
    <source>
        <dbReference type="ARBA" id="ARBA00007151"/>
    </source>
</evidence>
<dbReference type="Pfam" id="PF00177">
    <property type="entry name" value="Ribosomal_S7"/>
    <property type="match status" value="1"/>
</dbReference>
<evidence type="ECO:0000256" key="5">
    <source>
        <dbReference type="ARBA" id="ARBA00022980"/>
    </source>
</evidence>
<dbReference type="InterPro" id="IPR036823">
    <property type="entry name" value="Ribosomal_uS7_dom_sf"/>
</dbReference>
<sequence>MEDAARIGSTGVVRRQAVDISPLRRVNQAIYLLTTSARESAFRNIKTIAECIADELINATKGSSNRNKRMGMAIRPPRACPSLFYNLPQKYIKNKEGRDGLVFPENMRHFKHQILSKSNKTCKILQSSQKRGTHEVSGHFNIIWPNFTPPTARHELPAATVLKTSKLRSEPTDGPKIPPKGPMPNFKSNGRRLTLHQLSGSKNRPTGGGAPRNHVIQIGANESSQNNSNRSPVKF</sequence>
<evidence type="ECO:0000256" key="6">
    <source>
        <dbReference type="ARBA" id="ARBA00023274"/>
    </source>
</evidence>
<evidence type="ECO:0000313" key="11">
    <source>
        <dbReference type="EMBL" id="RWR73247.1"/>
    </source>
</evidence>
<dbReference type="SUPFAM" id="SSF47973">
    <property type="entry name" value="Ribosomal protein S7"/>
    <property type="match status" value="1"/>
</dbReference>
<reference evidence="11 12" key="1">
    <citation type="journal article" date="2019" name="Nat. Plants">
        <title>Stout camphor tree genome fills gaps in understanding of flowering plant genome evolution.</title>
        <authorList>
            <person name="Chaw S.M."/>
            <person name="Liu Y.C."/>
            <person name="Wu Y.W."/>
            <person name="Wang H.Y."/>
            <person name="Lin C.I."/>
            <person name="Wu C.S."/>
            <person name="Ke H.M."/>
            <person name="Chang L.Y."/>
            <person name="Hsu C.Y."/>
            <person name="Yang H.T."/>
            <person name="Sudianto E."/>
            <person name="Hsu M.H."/>
            <person name="Wu K.P."/>
            <person name="Wang L.N."/>
            <person name="Leebens-Mack J.H."/>
            <person name="Tsai I.J."/>
        </authorList>
    </citation>
    <scope>NUCLEOTIDE SEQUENCE [LARGE SCALE GENOMIC DNA]</scope>
    <source>
        <strain evidence="12">cv. Chaw 1501</strain>
        <tissue evidence="11">Young leaves</tissue>
    </source>
</reference>
<dbReference type="GO" id="GO:0005840">
    <property type="term" value="C:ribosome"/>
    <property type="evidence" value="ECO:0007669"/>
    <property type="project" value="UniProtKB-KW"/>
</dbReference>
<evidence type="ECO:0000313" key="12">
    <source>
        <dbReference type="Proteomes" id="UP000283530"/>
    </source>
</evidence>
<evidence type="ECO:0000256" key="9">
    <source>
        <dbReference type="SAM" id="MobiDB-lite"/>
    </source>
</evidence>
<dbReference type="InterPro" id="IPR023798">
    <property type="entry name" value="Ribosomal_uS7_dom"/>
</dbReference>
<comment type="subcellular location">
    <subcellularLocation>
        <location evidence="2">Plastid</location>
    </subcellularLocation>
</comment>
<dbReference type="OrthoDB" id="896842at2759"/>
<keyword evidence="5 11" id="KW-0689">Ribosomal protein</keyword>
<dbReference type="AlphaFoldDB" id="A0A3S3MGB7"/>
<name>A0A3S3MGB7_9MAGN</name>
<dbReference type="GO" id="GO:0009536">
    <property type="term" value="C:plastid"/>
    <property type="evidence" value="ECO:0007669"/>
    <property type="project" value="UniProtKB-SubCell"/>
</dbReference>